<feature type="compositionally biased region" description="Low complexity" evidence="2">
    <location>
        <begin position="189"/>
        <end position="198"/>
    </location>
</feature>
<evidence type="ECO:0000313" key="5">
    <source>
        <dbReference type="Proteomes" id="UP001418222"/>
    </source>
</evidence>
<keyword evidence="5" id="KW-1185">Reference proteome</keyword>
<feature type="chain" id="PRO_5042937575" description="FRIGIDA-like protein" evidence="3">
    <location>
        <begin position="24"/>
        <end position="214"/>
    </location>
</feature>
<comment type="caution">
    <text evidence="4">The sequence shown here is derived from an EMBL/GenBank/DDBJ whole genome shotgun (WGS) entry which is preliminary data.</text>
</comment>
<evidence type="ECO:0000313" key="4">
    <source>
        <dbReference type="EMBL" id="KAK8944631.1"/>
    </source>
</evidence>
<dbReference type="InterPro" id="IPR042277">
    <property type="entry name" value="IST1-like"/>
</dbReference>
<evidence type="ECO:0008006" key="6">
    <source>
        <dbReference type="Google" id="ProtNLM"/>
    </source>
</evidence>
<dbReference type="AlphaFoldDB" id="A0AAP0G8M0"/>
<proteinExistence type="inferred from homology"/>
<dbReference type="GO" id="GO:0015031">
    <property type="term" value="P:protein transport"/>
    <property type="evidence" value="ECO:0007669"/>
    <property type="project" value="InterPro"/>
</dbReference>
<comment type="similarity">
    <text evidence="1">Belongs to the IST1 family.</text>
</comment>
<dbReference type="PANTHER" id="PTHR12161">
    <property type="entry name" value="IST1 FAMILY MEMBER"/>
    <property type="match status" value="1"/>
</dbReference>
<feature type="compositionally biased region" description="Low complexity" evidence="2">
    <location>
        <begin position="124"/>
        <end position="146"/>
    </location>
</feature>
<organism evidence="4 5">
    <name type="scientific">Platanthera zijinensis</name>
    <dbReference type="NCBI Taxonomy" id="2320716"/>
    <lineage>
        <taxon>Eukaryota</taxon>
        <taxon>Viridiplantae</taxon>
        <taxon>Streptophyta</taxon>
        <taxon>Embryophyta</taxon>
        <taxon>Tracheophyta</taxon>
        <taxon>Spermatophyta</taxon>
        <taxon>Magnoliopsida</taxon>
        <taxon>Liliopsida</taxon>
        <taxon>Asparagales</taxon>
        <taxon>Orchidaceae</taxon>
        <taxon>Orchidoideae</taxon>
        <taxon>Orchideae</taxon>
        <taxon>Orchidinae</taxon>
        <taxon>Platanthera</taxon>
    </lineage>
</organism>
<keyword evidence="3" id="KW-0732">Signal</keyword>
<name>A0AAP0G8M0_9ASPA</name>
<feature type="signal peptide" evidence="3">
    <location>
        <begin position="1"/>
        <end position="23"/>
    </location>
</feature>
<reference evidence="4 5" key="1">
    <citation type="journal article" date="2022" name="Nat. Plants">
        <title>Genomes of leafy and leafless Platanthera orchids illuminate the evolution of mycoheterotrophy.</title>
        <authorList>
            <person name="Li M.H."/>
            <person name="Liu K.W."/>
            <person name="Li Z."/>
            <person name="Lu H.C."/>
            <person name="Ye Q.L."/>
            <person name="Zhang D."/>
            <person name="Wang J.Y."/>
            <person name="Li Y.F."/>
            <person name="Zhong Z.M."/>
            <person name="Liu X."/>
            <person name="Yu X."/>
            <person name="Liu D.K."/>
            <person name="Tu X.D."/>
            <person name="Liu B."/>
            <person name="Hao Y."/>
            <person name="Liao X.Y."/>
            <person name="Jiang Y.T."/>
            <person name="Sun W.H."/>
            <person name="Chen J."/>
            <person name="Chen Y.Q."/>
            <person name="Ai Y."/>
            <person name="Zhai J.W."/>
            <person name="Wu S.S."/>
            <person name="Zhou Z."/>
            <person name="Hsiao Y.Y."/>
            <person name="Wu W.L."/>
            <person name="Chen Y.Y."/>
            <person name="Lin Y.F."/>
            <person name="Hsu J.L."/>
            <person name="Li C.Y."/>
            <person name="Wang Z.W."/>
            <person name="Zhao X."/>
            <person name="Zhong W.Y."/>
            <person name="Ma X.K."/>
            <person name="Ma L."/>
            <person name="Huang J."/>
            <person name="Chen G.Z."/>
            <person name="Huang M.Z."/>
            <person name="Huang L."/>
            <person name="Peng D.H."/>
            <person name="Luo Y.B."/>
            <person name="Zou S.Q."/>
            <person name="Chen S.P."/>
            <person name="Lan S."/>
            <person name="Tsai W.C."/>
            <person name="Van de Peer Y."/>
            <person name="Liu Z.J."/>
        </authorList>
    </citation>
    <scope>NUCLEOTIDE SEQUENCE [LARGE SCALE GENOMIC DNA]</scope>
    <source>
        <strain evidence="4">Lor287</strain>
    </source>
</reference>
<protein>
    <recommendedName>
        <fullName evidence="6">FRIGIDA-like protein</fullName>
    </recommendedName>
</protein>
<feature type="region of interest" description="Disordered" evidence="2">
    <location>
        <begin position="123"/>
        <end position="214"/>
    </location>
</feature>
<dbReference type="Gene3D" id="1.20.1260.60">
    <property type="entry name" value="Vacuolar protein sorting-associated protein Ist1"/>
    <property type="match status" value="1"/>
</dbReference>
<dbReference type="Proteomes" id="UP001418222">
    <property type="component" value="Unassembled WGS sequence"/>
</dbReference>
<dbReference type="InterPro" id="IPR005061">
    <property type="entry name" value="Ist1"/>
</dbReference>
<evidence type="ECO:0000256" key="3">
    <source>
        <dbReference type="SAM" id="SignalP"/>
    </source>
</evidence>
<dbReference type="EMBL" id="JBBWWQ010000006">
    <property type="protein sequence ID" value="KAK8944631.1"/>
    <property type="molecule type" value="Genomic_DNA"/>
</dbReference>
<sequence length="214" mass="23690">MCKEYYTLSILFFLELIFKTCRSCPIDLKEAISSVIFASPRRADLPELVDVRKHFTAKYGKDFITSALELRSDCGVNRMIVEKLSAKAPNTETKIKILTEIAKEHDVKRDPKAVEEELQNLKDLLPSSPPKSSQQPASSSQVSSLPKKSDKPRPSYFPPRVADPEHGGHGQGGRGQGRPADHLGGSSSGGRDTSGRVSPPRRSRSPRRGELFYL</sequence>
<dbReference type="PANTHER" id="PTHR12161:SF13">
    <property type="entry name" value="REGULATOR OF VPS4 ACTIVITY IN THE MVB PATHWAY PROTEIN"/>
    <property type="match status" value="1"/>
</dbReference>
<evidence type="ECO:0000256" key="1">
    <source>
        <dbReference type="ARBA" id="ARBA00005536"/>
    </source>
</evidence>
<evidence type="ECO:0000256" key="2">
    <source>
        <dbReference type="SAM" id="MobiDB-lite"/>
    </source>
</evidence>
<dbReference type="Pfam" id="PF03398">
    <property type="entry name" value="Ist1"/>
    <property type="match status" value="1"/>
</dbReference>
<accession>A0AAP0G8M0</accession>
<gene>
    <name evidence="4" type="ORF">KSP39_PZI008261</name>
</gene>